<feature type="signal peptide" evidence="1">
    <location>
        <begin position="1"/>
        <end position="26"/>
    </location>
</feature>
<dbReference type="EMBL" id="CP059733">
    <property type="protein sequence ID" value="WDE06536.1"/>
    <property type="molecule type" value="Genomic_DNA"/>
</dbReference>
<dbReference type="RefSeq" id="WP_044842786.1">
    <property type="nucleotide sequence ID" value="NZ_CP059733.1"/>
</dbReference>
<reference evidence="2 3" key="2">
    <citation type="journal article" date="2022" name="Mar. Drugs">
        <title>Bioassay-Guided Fractionation Leads to the Detection of Cholic Acid Generated by the Rare Thalassomonas sp.</title>
        <authorList>
            <person name="Pheiffer F."/>
            <person name="Schneider Y.K."/>
            <person name="Hansen E.H."/>
            <person name="Andersen J.H."/>
            <person name="Isaksson J."/>
            <person name="Busche T."/>
            <person name="R C."/>
            <person name="Kalinowski J."/>
            <person name="Zyl L.V."/>
            <person name="Trindade M."/>
        </authorList>
    </citation>
    <scope>NUCLEOTIDE SEQUENCE [LARGE SCALE GENOMIC DNA]</scope>
    <source>
        <strain evidence="2 3">XOM25</strain>
    </source>
</reference>
<name>A0AAE9Z4E9_9GAMM</name>
<protein>
    <submittedName>
        <fullName evidence="2">Uncharacterized protein</fullName>
    </submittedName>
</protein>
<dbReference type="AlphaFoldDB" id="A0AAE9Z4E9"/>
<accession>A0AAE9Z4E9</accession>
<keyword evidence="3" id="KW-1185">Reference proteome</keyword>
<evidence type="ECO:0000313" key="3">
    <source>
        <dbReference type="Proteomes" id="UP000032352"/>
    </source>
</evidence>
<dbReference type="KEGG" id="tvd:SG34_006355"/>
<proteinExistence type="predicted"/>
<organism evidence="2 3">
    <name type="scientific">Thalassomonas viridans</name>
    <dbReference type="NCBI Taxonomy" id="137584"/>
    <lineage>
        <taxon>Bacteria</taxon>
        <taxon>Pseudomonadati</taxon>
        <taxon>Pseudomonadota</taxon>
        <taxon>Gammaproteobacteria</taxon>
        <taxon>Alteromonadales</taxon>
        <taxon>Colwelliaceae</taxon>
        <taxon>Thalassomonas</taxon>
    </lineage>
</organism>
<gene>
    <name evidence="2" type="ORF">SG34_006355</name>
</gene>
<evidence type="ECO:0000313" key="2">
    <source>
        <dbReference type="EMBL" id="WDE06536.1"/>
    </source>
</evidence>
<evidence type="ECO:0000256" key="1">
    <source>
        <dbReference type="SAM" id="SignalP"/>
    </source>
</evidence>
<dbReference type="Proteomes" id="UP000032352">
    <property type="component" value="Chromosome"/>
</dbReference>
<sequence length="410" mass="45249">MPLKFNDRFSGLLSVACLLLSLNSLAEVSVENTLIRIQQLTLENDILIVTADEPLIEPAACVDTNKVNQFSFDINTDSGRVMHTLLITAMNANMPFEISRPKDCADSAGVERIDGISIKDDTAITVVNALELKQDTLLFSTPQDKQHTLPSCVAAQNSDLYGFKINTSGGRALYSTLLTAITSNIPLTLTSTLDCSDLVNIENLAEITLDLSSLTAPDFNGDFAFDYGFELTDKNYPILLCIRANGTCVAMTQHEFDEKYAYTRTAKAAIQAVTYTGLHPESWGYQKTAREAIAGTKLEIEMESRATNNAWTCRVRLKNIETNETTDYYSTRWGRNGSHYGCNFEVHVNANTQANYIRVSMDAGGNAYSKHSVNFVSDDSNNMMKMLHEVDTTYNTPISAGAVITDITRK</sequence>
<feature type="chain" id="PRO_5041898979" evidence="1">
    <location>
        <begin position="27"/>
        <end position="410"/>
    </location>
</feature>
<keyword evidence="1" id="KW-0732">Signal</keyword>
<reference evidence="2 3" key="1">
    <citation type="journal article" date="2015" name="Genome Announc.">
        <title>Draft Genome Sequences of Marine Isolates of Thalassomonas viridans and Thalassomonas actiniarum.</title>
        <authorList>
            <person name="Olonade I."/>
            <person name="van Zyl L.J."/>
            <person name="Trindade M."/>
        </authorList>
    </citation>
    <scope>NUCLEOTIDE SEQUENCE [LARGE SCALE GENOMIC DNA]</scope>
    <source>
        <strain evidence="2 3">XOM25</strain>
    </source>
</reference>